<keyword evidence="5" id="KW-0677">Repeat</keyword>
<reference evidence="8 9" key="1">
    <citation type="submission" date="2023-03" db="EMBL/GenBank/DDBJ databases">
        <title>Novosphingobium cyanobacteriorum sp. nov., isolated from a eutrophic reservoir during the Microcystis bloom period.</title>
        <authorList>
            <person name="Kang M."/>
            <person name="Le V."/>
            <person name="Ko S.-R."/>
            <person name="Lee S.-A."/>
            <person name="Ahn C.-Y."/>
        </authorList>
    </citation>
    <scope>NUCLEOTIDE SEQUENCE [LARGE SCALE GENOMIC DNA]</scope>
    <source>
        <strain evidence="8 9">HBC54</strain>
    </source>
</reference>
<dbReference type="InterPro" id="IPR003995">
    <property type="entry name" value="RTX_toxin_determinant-A"/>
</dbReference>
<dbReference type="Proteomes" id="UP001222770">
    <property type="component" value="Unassembled WGS sequence"/>
</dbReference>
<dbReference type="EMBL" id="JAROCY010000021">
    <property type="protein sequence ID" value="MDF8335139.1"/>
    <property type="molecule type" value="Genomic_DNA"/>
</dbReference>
<dbReference type="PANTHER" id="PTHR38340">
    <property type="entry name" value="S-LAYER PROTEIN"/>
    <property type="match status" value="1"/>
</dbReference>
<dbReference type="RefSeq" id="WP_277279992.1">
    <property type="nucleotide sequence ID" value="NZ_JAROCY010000021.1"/>
</dbReference>
<sequence>MDRCRKRRQGAEFAGMGDFSGGAGNESYTGTADQDFISGGAGADTLKGLAGDDYIASDDRAPNFGVYYGRAISIDTGAEQDTIQAGDGDDHIYAGYGDNVDGGGNTVYGDYLSISFMGASAGITVDFSLASQVIGGGTIKGIENLTWVQGSNFADTIYARDNGTGYAEFNKVYGMGGNDRLYAGYYTSVIDGGDGDDYIDATASQYLSEVHGGAGKDTILLNSGQGWPVFGEDGDDTITAGGEIHGGNGNDTIHVNTSNYPGYVFGDAGDDVIEASEASVSYIYGGDGKDTITGGAYRDLLATGNGPAWIQKEIYDDTDADKDTVDGAGGNDLIAAGIGDDVDGGTGDDTLRLSLAGSAVGVTVTTSDILSGVGTVLGGTIRNVEHLQWLGGSNYADSFVVRGTNLPTTIDGGAGADRFSSNGLEVILLGGEGNDRLSSTAAGGFFDGGAGKDSADFSRAKAGVTVTMVDGYGGGFIGGNAQLQNVEKVTGSAFADTMQGDSLANTLLGGGGDDQLNGGDGKDTLDGGAGADTLTGGLGNDTYVVTDALDTIVEAAGEGADLVKASVSYTLAANVENLTLTSMAAIDGTGNAQRNVLIGNGAANTLLGLGGNDVLVGGGGADHLDGGDGSDVYVVASAAEFAGAVIADTGAGGIDELRYAARTAGTFTLVAGGSGIDAVVIGTGSGAVADRTGTAAINVDASGFGKAIRLYGNAGANVLTGTDLADIIDGGAGADAMKGGAGSDSYSVDNAGDVVTELSGGGTDTVLATIDYTLGDNVENLTLDGLALKGTGNGLANTITGNGLANLLDGGDGNDTLLGGDGADRLTGGAGADRMEGGNGDDTYITAGTGDTLVENAAAGFDRAFGGDSFTLGDNIEVGSLTGANAASLTGSGTDNVLGGNSANNTISGGGGADSLLGHAGADTLNGGDGDDFLFGGQGIDTMTGGAGKDQFVISTGFGQNADKITDFVSGTDKIMVVNDYVSGYLLAGGLAFGTSARDEDDIAIYDRGSGQLWVDYDANGPQAKVLLATFTPGTNIVASDFLLIDTPSFNYQIAQLENVLVL</sequence>
<dbReference type="InterPro" id="IPR050557">
    <property type="entry name" value="RTX_toxin/Mannuronan_C5-epim"/>
</dbReference>
<dbReference type="InterPro" id="IPR011049">
    <property type="entry name" value="Serralysin-like_metalloprot_C"/>
</dbReference>
<organism evidence="8 9">
    <name type="scientific">Novosphingobium cyanobacteriorum</name>
    <dbReference type="NCBI Taxonomy" id="3024215"/>
    <lineage>
        <taxon>Bacteria</taxon>
        <taxon>Pseudomonadati</taxon>
        <taxon>Pseudomonadota</taxon>
        <taxon>Alphaproteobacteria</taxon>
        <taxon>Sphingomonadales</taxon>
        <taxon>Sphingomonadaceae</taxon>
        <taxon>Novosphingobium</taxon>
    </lineage>
</organism>
<keyword evidence="7" id="KW-0472">Membrane</keyword>
<dbReference type="Pfam" id="PF00353">
    <property type="entry name" value="HemolysinCabind"/>
    <property type="match status" value="10"/>
</dbReference>
<name>A0ABT6CMJ5_9SPHN</name>
<protein>
    <submittedName>
        <fullName evidence="8">Calcium-binding protein</fullName>
    </submittedName>
</protein>
<keyword evidence="9" id="KW-1185">Reference proteome</keyword>
<gene>
    <name evidence="8" type="ORF">POM99_18190</name>
</gene>
<comment type="caution">
    <text evidence="8">The sequence shown here is derived from an EMBL/GenBank/DDBJ whole genome shotgun (WGS) entry which is preliminary data.</text>
</comment>
<keyword evidence="4" id="KW-0800">Toxin</keyword>
<dbReference type="PROSITE" id="PS00330">
    <property type="entry name" value="HEMOLYSIN_CALCIUM"/>
    <property type="match status" value="6"/>
</dbReference>
<dbReference type="PRINTS" id="PR01488">
    <property type="entry name" value="RTXTOXINA"/>
</dbReference>
<proteinExistence type="predicted"/>
<evidence type="ECO:0000256" key="3">
    <source>
        <dbReference type="ARBA" id="ARBA00022525"/>
    </source>
</evidence>
<evidence type="ECO:0000256" key="6">
    <source>
        <dbReference type="ARBA" id="ARBA00023026"/>
    </source>
</evidence>
<evidence type="ECO:0000256" key="7">
    <source>
        <dbReference type="ARBA" id="ARBA00023136"/>
    </source>
</evidence>
<evidence type="ECO:0000256" key="1">
    <source>
        <dbReference type="ARBA" id="ARBA00004370"/>
    </source>
</evidence>
<evidence type="ECO:0000256" key="4">
    <source>
        <dbReference type="ARBA" id="ARBA00022656"/>
    </source>
</evidence>
<evidence type="ECO:0000313" key="9">
    <source>
        <dbReference type="Proteomes" id="UP001222770"/>
    </source>
</evidence>
<accession>A0ABT6CMJ5</accession>
<evidence type="ECO:0000256" key="5">
    <source>
        <dbReference type="ARBA" id="ARBA00022737"/>
    </source>
</evidence>
<evidence type="ECO:0000313" key="8">
    <source>
        <dbReference type="EMBL" id="MDF8335139.1"/>
    </source>
</evidence>
<keyword evidence="6" id="KW-0843">Virulence</keyword>
<comment type="subcellular location">
    <subcellularLocation>
        <location evidence="1">Membrane</location>
    </subcellularLocation>
    <subcellularLocation>
        <location evidence="2">Secreted</location>
    </subcellularLocation>
</comment>
<dbReference type="SUPFAM" id="SSF51120">
    <property type="entry name" value="beta-Roll"/>
    <property type="match status" value="6"/>
</dbReference>
<dbReference type="Gene3D" id="2.150.10.10">
    <property type="entry name" value="Serralysin-like metalloprotease, C-terminal"/>
    <property type="match status" value="4"/>
</dbReference>
<dbReference type="InterPro" id="IPR001343">
    <property type="entry name" value="Hemolysn_Ca-bd"/>
</dbReference>
<dbReference type="PRINTS" id="PR00313">
    <property type="entry name" value="CABNDNGRPT"/>
</dbReference>
<dbReference type="PANTHER" id="PTHR38340:SF1">
    <property type="entry name" value="S-LAYER PROTEIN"/>
    <property type="match status" value="1"/>
</dbReference>
<dbReference type="InterPro" id="IPR018511">
    <property type="entry name" value="Hemolysin-typ_Ca-bd_CS"/>
</dbReference>
<dbReference type="Gene3D" id="2.160.20.160">
    <property type="match status" value="1"/>
</dbReference>
<keyword evidence="3" id="KW-0964">Secreted</keyword>
<evidence type="ECO:0000256" key="2">
    <source>
        <dbReference type="ARBA" id="ARBA00004613"/>
    </source>
</evidence>